<accession>T2GD48</accession>
<name>T2GD48_MEGG1</name>
<dbReference type="STRING" id="1121448.DGI_2489"/>
<organism evidence="2 3">
    <name type="scientific">Megalodesulfovibrio gigas (strain ATCC 19364 / DSM 1382 / NCIMB 9332 / VKM B-1759)</name>
    <name type="common">Desulfovibrio gigas</name>
    <dbReference type="NCBI Taxonomy" id="1121448"/>
    <lineage>
        <taxon>Bacteria</taxon>
        <taxon>Pseudomonadati</taxon>
        <taxon>Thermodesulfobacteriota</taxon>
        <taxon>Desulfovibrionia</taxon>
        <taxon>Desulfovibrionales</taxon>
        <taxon>Desulfovibrionaceae</taxon>
        <taxon>Megalodesulfovibrio</taxon>
    </lineage>
</organism>
<dbReference type="SUPFAM" id="SSF141371">
    <property type="entry name" value="PilZ domain-like"/>
    <property type="match status" value="1"/>
</dbReference>
<sequence>MEPYPASEEEVDFHERRGFHRVALAPDQIYPLVLVREDGQCLQAVLMDISIGGARVRLRTPSPQLEEGEMLLLEHCAMDPFCGRMEGMHAQLVWRHGNQAGLLFETLLE</sequence>
<dbReference type="Proteomes" id="UP000016587">
    <property type="component" value="Chromosome"/>
</dbReference>
<protein>
    <submittedName>
        <fullName evidence="2">Putative type IV pilus assembly PilZ</fullName>
    </submittedName>
</protein>
<dbReference type="AlphaFoldDB" id="T2GD48"/>
<proteinExistence type="predicted"/>
<dbReference type="GO" id="GO:0035438">
    <property type="term" value="F:cyclic-di-GMP binding"/>
    <property type="evidence" value="ECO:0007669"/>
    <property type="project" value="InterPro"/>
</dbReference>
<keyword evidence="3" id="KW-1185">Reference proteome</keyword>
<dbReference type="Gene3D" id="2.40.10.220">
    <property type="entry name" value="predicted glycosyltransferase like domains"/>
    <property type="match status" value="1"/>
</dbReference>
<dbReference type="HOGENOM" id="CLU_2179579_0_0_7"/>
<gene>
    <name evidence="2" type="ORF">DGI_2489</name>
</gene>
<dbReference type="KEGG" id="dgg:DGI_2489"/>
<dbReference type="Pfam" id="PF07238">
    <property type="entry name" value="PilZ"/>
    <property type="match status" value="1"/>
</dbReference>
<dbReference type="EMBL" id="CP006585">
    <property type="protein sequence ID" value="AGW14228.1"/>
    <property type="molecule type" value="Genomic_DNA"/>
</dbReference>
<feature type="domain" description="PilZ" evidence="1">
    <location>
        <begin position="15"/>
        <end position="104"/>
    </location>
</feature>
<reference evidence="3" key="2">
    <citation type="submission" date="2013-07" db="EMBL/GenBank/DDBJ databases">
        <authorList>
            <person name="Morais-Silva F.O."/>
            <person name="Rezende A.M."/>
            <person name="Pimentel C."/>
            <person name="Resende D.M."/>
            <person name="Santos C.I."/>
            <person name="Clemente C."/>
            <person name="de Oliveira L.M."/>
            <person name="da Silva S.M."/>
            <person name="Costa D.A."/>
            <person name="Varela-Raposo A."/>
            <person name="Horacio E.C.A."/>
            <person name="Matos M."/>
            <person name="Flores O."/>
            <person name="Ruiz J.C."/>
            <person name="Rodrigues-Pousada C."/>
        </authorList>
    </citation>
    <scope>NUCLEOTIDE SEQUENCE [LARGE SCALE GENOMIC DNA]</scope>
    <source>
        <strain evidence="3">ATCC 19364 / DSM 1382 / NCIMB 9332 / VKM B-1759</strain>
    </source>
</reference>
<reference evidence="2 3" key="1">
    <citation type="journal article" date="2013" name="J. Bacteriol.">
        <title>Roles of HynAB and Ech, the only two hydrogenases found in the model sulfate reducer Desulfovibrio gigas.</title>
        <authorList>
            <person name="Morais-Silva F.O."/>
            <person name="Santos C.I."/>
            <person name="Rodrigues R."/>
            <person name="Pereira I.A."/>
            <person name="Rodrigues-Pousada C."/>
        </authorList>
    </citation>
    <scope>NUCLEOTIDE SEQUENCE [LARGE SCALE GENOMIC DNA]</scope>
    <source>
        <strain evidence="3">ATCC 19364 / DSM 1382 / NCIMB 9332 / VKM B-1759</strain>
    </source>
</reference>
<dbReference type="PATRIC" id="fig|1121448.10.peg.2442"/>
<dbReference type="InterPro" id="IPR009875">
    <property type="entry name" value="PilZ_domain"/>
</dbReference>
<evidence type="ECO:0000313" key="3">
    <source>
        <dbReference type="Proteomes" id="UP000016587"/>
    </source>
</evidence>
<evidence type="ECO:0000259" key="1">
    <source>
        <dbReference type="Pfam" id="PF07238"/>
    </source>
</evidence>
<evidence type="ECO:0000313" key="2">
    <source>
        <dbReference type="EMBL" id="AGW14228.1"/>
    </source>
</evidence>